<feature type="non-terminal residue" evidence="5">
    <location>
        <position position="236"/>
    </location>
</feature>
<keyword evidence="2" id="KW-0677">Repeat</keyword>
<keyword evidence="7" id="KW-1185">Reference proteome</keyword>
<evidence type="ECO:0000313" key="4">
    <source>
        <dbReference type="EMBL" id="CAF4057005.1"/>
    </source>
</evidence>
<accession>A0A819WY49</accession>
<dbReference type="Proteomes" id="UP000663842">
    <property type="component" value="Unassembled WGS sequence"/>
</dbReference>
<evidence type="ECO:0000313" key="7">
    <source>
        <dbReference type="Proteomes" id="UP000663866"/>
    </source>
</evidence>
<name>A0A819WY49_9BILA</name>
<dbReference type="GO" id="GO:0030490">
    <property type="term" value="P:maturation of SSU-rRNA"/>
    <property type="evidence" value="ECO:0007669"/>
    <property type="project" value="TreeGrafter"/>
</dbReference>
<evidence type="ECO:0000313" key="5">
    <source>
        <dbReference type="EMBL" id="CAF4128729.1"/>
    </source>
</evidence>
<protein>
    <recommendedName>
        <fullName evidence="3">Small-subunit processome Utp12 domain-containing protein</fullName>
    </recommendedName>
</protein>
<dbReference type="PANTHER" id="PTHR19853">
    <property type="entry name" value="WD REPEAT CONTAINING PROTEIN 3 WDR3"/>
    <property type="match status" value="1"/>
</dbReference>
<dbReference type="GO" id="GO:0034388">
    <property type="term" value="C:Pwp2p-containing subcomplex of 90S preribosome"/>
    <property type="evidence" value="ECO:0007669"/>
    <property type="project" value="TreeGrafter"/>
</dbReference>
<dbReference type="EMBL" id="CAJOBH010006462">
    <property type="protein sequence ID" value="CAF4057005.1"/>
    <property type="molecule type" value="Genomic_DNA"/>
</dbReference>
<dbReference type="Pfam" id="PF04003">
    <property type="entry name" value="Utp12"/>
    <property type="match status" value="1"/>
</dbReference>
<evidence type="ECO:0000256" key="2">
    <source>
        <dbReference type="ARBA" id="ARBA00022737"/>
    </source>
</evidence>
<dbReference type="AlphaFoldDB" id="A0A819WY49"/>
<dbReference type="GO" id="GO:0030515">
    <property type="term" value="F:snoRNA binding"/>
    <property type="evidence" value="ECO:0007669"/>
    <property type="project" value="TreeGrafter"/>
</dbReference>
<reference evidence="5" key="1">
    <citation type="submission" date="2021-02" db="EMBL/GenBank/DDBJ databases">
        <authorList>
            <person name="Nowell W R."/>
        </authorList>
    </citation>
    <scope>NUCLEOTIDE SEQUENCE</scope>
</reference>
<dbReference type="GO" id="GO:0032040">
    <property type="term" value="C:small-subunit processome"/>
    <property type="evidence" value="ECO:0007669"/>
    <property type="project" value="TreeGrafter"/>
</dbReference>
<dbReference type="InterPro" id="IPR051570">
    <property type="entry name" value="TBC1_cilium_biogenesis"/>
</dbReference>
<dbReference type="Proteomes" id="UP000681967">
    <property type="component" value="Unassembled WGS sequence"/>
</dbReference>
<keyword evidence="1" id="KW-0853">WD repeat</keyword>
<proteinExistence type="predicted"/>
<dbReference type="EMBL" id="CAJOBF010005043">
    <property type="protein sequence ID" value="CAF4161906.1"/>
    <property type="molecule type" value="Genomic_DNA"/>
</dbReference>
<evidence type="ECO:0000256" key="1">
    <source>
        <dbReference type="ARBA" id="ARBA00022574"/>
    </source>
</evidence>
<dbReference type="EMBL" id="CAJOBG010004849">
    <property type="protein sequence ID" value="CAF4128729.1"/>
    <property type="molecule type" value="Genomic_DNA"/>
</dbReference>
<feature type="domain" description="Small-subunit processome Utp12" evidence="3">
    <location>
        <begin position="89"/>
        <end position="190"/>
    </location>
</feature>
<organism evidence="5 7">
    <name type="scientific">Rotaria magnacalcarata</name>
    <dbReference type="NCBI Taxonomy" id="392030"/>
    <lineage>
        <taxon>Eukaryota</taxon>
        <taxon>Metazoa</taxon>
        <taxon>Spiralia</taxon>
        <taxon>Gnathifera</taxon>
        <taxon>Rotifera</taxon>
        <taxon>Eurotatoria</taxon>
        <taxon>Bdelloidea</taxon>
        <taxon>Philodinida</taxon>
        <taxon>Philodinidae</taxon>
        <taxon>Rotaria</taxon>
    </lineage>
</organism>
<dbReference type="InterPro" id="IPR007148">
    <property type="entry name" value="SSU_processome_Utp12"/>
</dbReference>
<sequence>EREAQFENEMENDEFVLPGETNKEIGLAALKTIESLKGAESIIEALDIWREEKLKLAEHEATQKALGKEMPLPPRHIMLQALGCHYTAERFVLESLRKISASDLEAALLLLPFDYVQKFLSLIIYYLDRFQSPELCVKCAVFLIKIHHGLLTSSHQYLNIVEQLRTRCMDTVEKLRTNVGFNLAGLRLIRRQIEEQNDVILFADATQKLTSGKTKRRKKGKTSAAILTIKGTSALA</sequence>
<evidence type="ECO:0000313" key="6">
    <source>
        <dbReference type="EMBL" id="CAF4161906.1"/>
    </source>
</evidence>
<dbReference type="PANTHER" id="PTHR19853:SF0">
    <property type="entry name" value="WD REPEAT-CONTAINING PROTEIN 3"/>
    <property type="match status" value="1"/>
</dbReference>
<gene>
    <name evidence="4" type="ORF">BYL167_LOCUS16746</name>
    <name evidence="5" type="ORF">OVN521_LOCUS22387</name>
    <name evidence="6" type="ORF">UXM345_LOCUS25746</name>
</gene>
<dbReference type="Proteomes" id="UP000663866">
    <property type="component" value="Unassembled WGS sequence"/>
</dbReference>
<comment type="caution">
    <text evidence="5">The sequence shown here is derived from an EMBL/GenBank/DDBJ whole genome shotgun (WGS) entry which is preliminary data.</text>
</comment>
<evidence type="ECO:0000259" key="3">
    <source>
        <dbReference type="Pfam" id="PF04003"/>
    </source>
</evidence>